<dbReference type="RefSeq" id="WP_021056059.1">
    <property type="nucleotide sequence ID" value="NZ_KE356561.1"/>
</dbReference>
<organism evidence="1 2">
    <name type="scientific">Haloquadratum walsbyi J07HQW2</name>
    <dbReference type="NCBI Taxonomy" id="1238425"/>
    <lineage>
        <taxon>Archaea</taxon>
        <taxon>Methanobacteriati</taxon>
        <taxon>Methanobacteriota</taxon>
        <taxon>Stenosarchaea group</taxon>
        <taxon>Halobacteria</taxon>
        <taxon>Halobacteriales</taxon>
        <taxon>Haloferacaceae</taxon>
        <taxon>Haloquadratum</taxon>
    </lineage>
</organism>
<sequence length="91" mass="9786">MRVTTAPPGMRGSVEEQVDVQASKALQVTDLSVSSTKPHNRRMIRVDDSRLRVATVVNQDDTVQINIILVNQAGGPAVAQAEIQSTKCSCP</sequence>
<dbReference type="EMBL" id="KE356561">
    <property type="protein sequence ID" value="ERG96596.1"/>
    <property type="molecule type" value="Genomic_DNA"/>
</dbReference>
<dbReference type="STRING" id="1238425.J07HQW2_03076"/>
<dbReference type="HOGENOM" id="CLU_2419982_0_0_2"/>
<protein>
    <submittedName>
        <fullName evidence="1">Uncharacterized protein</fullName>
    </submittedName>
</protein>
<dbReference type="Proteomes" id="UP000030710">
    <property type="component" value="Unassembled WGS sequence"/>
</dbReference>
<proteinExistence type="predicted"/>
<evidence type="ECO:0000313" key="2">
    <source>
        <dbReference type="Proteomes" id="UP000030710"/>
    </source>
</evidence>
<reference evidence="1 2" key="1">
    <citation type="journal article" date="2013" name="PLoS ONE">
        <title>Assembly-driven community genomics of a hypersaline microbial ecosystem.</title>
        <authorList>
            <person name="Podell S."/>
            <person name="Ugalde J.A."/>
            <person name="Narasingarao P."/>
            <person name="Banfield J.F."/>
            <person name="Heidelberg K.B."/>
            <person name="Allen E.E."/>
        </authorList>
    </citation>
    <scope>NUCLEOTIDE SEQUENCE [LARGE SCALE GENOMIC DNA]</scope>
    <source>
        <strain evidence="2">J07HQW2</strain>
    </source>
</reference>
<gene>
    <name evidence="1" type="ORF">J07HQW2_03076</name>
</gene>
<name>U1PVZ5_9EURY</name>
<accession>U1PVZ5</accession>
<evidence type="ECO:0000313" key="1">
    <source>
        <dbReference type="EMBL" id="ERG96596.1"/>
    </source>
</evidence>
<dbReference type="AlphaFoldDB" id="U1PVZ5"/>